<proteinExistence type="predicted"/>
<evidence type="ECO:0000313" key="1">
    <source>
        <dbReference type="EMBL" id="KAB1080976.1"/>
    </source>
</evidence>
<evidence type="ECO:0000313" key="2">
    <source>
        <dbReference type="Proteomes" id="UP000474159"/>
    </source>
</evidence>
<dbReference type="AlphaFoldDB" id="A0A6L3T704"/>
<reference evidence="1 2" key="1">
    <citation type="submission" date="2019-09" db="EMBL/GenBank/DDBJ databases">
        <title>YIM 48816 draft genome.</title>
        <authorList>
            <person name="Jiang L."/>
        </authorList>
    </citation>
    <scope>NUCLEOTIDE SEQUENCE [LARGE SCALE GENOMIC DNA]</scope>
    <source>
        <strain evidence="1 2">YIM 48816</strain>
    </source>
</reference>
<gene>
    <name evidence="1" type="ORF">F6X53_04695</name>
</gene>
<sequence>MLVYGKAHWTGDPRHKLAALAELLREMADERPGIGRHGALVAALIEAGELVQGIADADFRDRGPDALSPSQASANHLLLALARSVWKSWRTGFAAAPGAFDLNGLAATALPDSITTRWAEGFAFYALYPESYAIAAARAALGATTRVIGIRSIGAPLGAMVAAGLGSRDLRTIRPVGHPFRRELPRADRSGAGLITGDPAAFAIVDEGPGLSGSSFGAVIDLLCECGVAQDRISLFPSHPGAPGPQADARHRARWPRMRRHVVSFEEVGLADHGVAAWVADLVGPAEAPLEEISGGRWRVLQGRDADAWPPVNAQQEKRKFLLRASGGTWLLKFVGLGRAGRAKLDRARALHAAGFTPPVAGYRHGFLVERWLDEARPLDLCRVSPDDLTDQVGRYLGFRARCFASGPDRGAGLADLLAMARHNVEAFKGADWARCLDRWPSDRLSALERKAHPVEIDGRMQAWEFLVQPGGHLLKCDALDHHAAHDLVGCQDIAWDVAGAGVELALSEAAQARLAGIVGREAGRPVDPELLAFLTPCYLAFQLGAASLAADAAHDPAEALRLGRARARYAEQLERLLRP</sequence>
<name>A0A6L3T704_9HYPH</name>
<dbReference type="RefSeq" id="WP_150997692.1">
    <property type="nucleotide sequence ID" value="NZ_BPQY01000024.1"/>
</dbReference>
<comment type="caution">
    <text evidence="1">The sequence shown here is derived from an EMBL/GenBank/DDBJ whole genome shotgun (WGS) entry which is preliminary data.</text>
</comment>
<keyword evidence="2" id="KW-1185">Reference proteome</keyword>
<dbReference type="Proteomes" id="UP000474159">
    <property type="component" value="Unassembled WGS sequence"/>
</dbReference>
<organism evidence="1 2">
    <name type="scientific">Methylobacterium soli</name>
    <dbReference type="NCBI Taxonomy" id="553447"/>
    <lineage>
        <taxon>Bacteria</taxon>
        <taxon>Pseudomonadati</taxon>
        <taxon>Pseudomonadota</taxon>
        <taxon>Alphaproteobacteria</taxon>
        <taxon>Hyphomicrobiales</taxon>
        <taxon>Methylobacteriaceae</taxon>
        <taxon>Methylobacterium</taxon>
    </lineage>
</organism>
<dbReference type="EMBL" id="VZZK01000003">
    <property type="protein sequence ID" value="KAB1080976.1"/>
    <property type="molecule type" value="Genomic_DNA"/>
</dbReference>
<accession>A0A6L3T704</accession>
<protein>
    <submittedName>
        <fullName evidence="1">Uncharacterized protein</fullName>
    </submittedName>
</protein>
<dbReference type="OrthoDB" id="7592571at2"/>